<evidence type="ECO:0000313" key="3">
    <source>
        <dbReference type="Proteomes" id="UP001054821"/>
    </source>
</evidence>
<feature type="region of interest" description="Disordered" evidence="1">
    <location>
        <begin position="26"/>
        <end position="46"/>
    </location>
</feature>
<reference evidence="2 3" key="1">
    <citation type="journal article" date="2022" name="G3 (Bethesda)">
        <title>Whole-genome sequence and methylome profiling of the almond [Prunus dulcis (Mill.) D.A. Webb] cultivar 'Nonpareil'.</title>
        <authorList>
            <person name="D'Amico-Willman K.M."/>
            <person name="Ouma W.Z."/>
            <person name="Meulia T."/>
            <person name="Sideli G.M."/>
            <person name="Gradziel T.M."/>
            <person name="Fresnedo-Ramirez J."/>
        </authorList>
    </citation>
    <scope>NUCLEOTIDE SEQUENCE [LARGE SCALE GENOMIC DNA]</scope>
    <source>
        <strain evidence="2">Clone GOH B32 T37-40</strain>
    </source>
</reference>
<keyword evidence="3" id="KW-1185">Reference proteome</keyword>
<accession>A0AAD4V9F6</accession>
<name>A0AAD4V9F6_PRUDU</name>
<sequence>MVTPPALNLYCNPYLHLKQSKYNQVRPGGRKIPAVTANSQGQRPDHTKATARARFMKSVLQNYWEPPLFECCNEEVPSHLKLKAAAEHAAEGALWYLRNGGYISSSD</sequence>
<gene>
    <name evidence="2" type="ORF">L3X38_040411</name>
</gene>
<evidence type="ECO:0000256" key="1">
    <source>
        <dbReference type="SAM" id="MobiDB-lite"/>
    </source>
</evidence>
<protein>
    <submittedName>
        <fullName evidence="2">Uncharacterized protein</fullName>
    </submittedName>
</protein>
<evidence type="ECO:0000313" key="2">
    <source>
        <dbReference type="EMBL" id="KAI5320703.1"/>
    </source>
</evidence>
<organism evidence="2 3">
    <name type="scientific">Prunus dulcis</name>
    <name type="common">Almond</name>
    <name type="synonym">Amygdalus dulcis</name>
    <dbReference type="NCBI Taxonomy" id="3755"/>
    <lineage>
        <taxon>Eukaryota</taxon>
        <taxon>Viridiplantae</taxon>
        <taxon>Streptophyta</taxon>
        <taxon>Embryophyta</taxon>
        <taxon>Tracheophyta</taxon>
        <taxon>Spermatophyta</taxon>
        <taxon>Magnoliopsida</taxon>
        <taxon>eudicotyledons</taxon>
        <taxon>Gunneridae</taxon>
        <taxon>Pentapetalae</taxon>
        <taxon>rosids</taxon>
        <taxon>fabids</taxon>
        <taxon>Rosales</taxon>
        <taxon>Rosaceae</taxon>
        <taxon>Amygdaloideae</taxon>
        <taxon>Amygdaleae</taxon>
        <taxon>Prunus</taxon>
    </lineage>
</organism>
<dbReference type="AlphaFoldDB" id="A0AAD4V9F6"/>
<dbReference type="EMBL" id="JAJFAZ020000007">
    <property type="protein sequence ID" value="KAI5320703.1"/>
    <property type="molecule type" value="Genomic_DNA"/>
</dbReference>
<dbReference type="Proteomes" id="UP001054821">
    <property type="component" value="Chromosome 7"/>
</dbReference>
<comment type="caution">
    <text evidence="2">The sequence shown here is derived from an EMBL/GenBank/DDBJ whole genome shotgun (WGS) entry which is preliminary data.</text>
</comment>
<proteinExistence type="predicted"/>